<dbReference type="RefSeq" id="WP_227575426.1">
    <property type="nucleotide sequence ID" value="NZ_CP101987.1"/>
</dbReference>
<name>A0ABY5KLT5_9CELL</name>
<keyword evidence="2" id="KW-0812">Transmembrane</keyword>
<gene>
    <name evidence="4" type="ORF">NP048_09725</name>
</gene>
<evidence type="ECO:0000256" key="1">
    <source>
        <dbReference type="SAM" id="MobiDB-lite"/>
    </source>
</evidence>
<feature type="region of interest" description="Disordered" evidence="1">
    <location>
        <begin position="171"/>
        <end position="210"/>
    </location>
</feature>
<evidence type="ECO:0000256" key="2">
    <source>
        <dbReference type="SAM" id="Phobius"/>
    </source>
</evidence>
<dbReference type="EMBL" id="CP101987">
    <property type="protein sequence ID" value="UUI70117.1"/>
    <property type="molecule type" value="Genomic_DNA"/>
</dbReference>
<dbReference type="Pfam" id="PF09990">
    <property type="entry name" value="DUF2231"/>
    <property type="match status" value="1"/>
</dbReference>
<evidence type="ECO:0000313" key="5">
    <source>
        <dbReference type="Proteomes" id="UP001316384"/>
    </source>
</evidence>
<keyword evidence="2" id="KW-0472">Membrane</keyword>
<dbReference type="InterPro" id="IPR019251">
    <property type="entry name" value="DUF2231_TM"/>
</dbReference>
<feature type="domain" description="DUF2231" evidence="3">
    <location>
        <begin position="54"/>
        <end position="175"/>
    </location>
</feature>
<feature type="transmembrane region" description="Helical" evidence="2">
    <location>
        <begin position="90"/>
        <end position="111"/>
    </location>
</feature>
<proteinExistence type="predicted"/>
<reference evidence="4 5" key="1">
    <citation type="submission" date="2022-07" db="EMBL/GenBank/DDBJ databases">
        <title>Novel species in genus cellulomonas.</title>
        <authorList>
            <person name="Ye L."/>
        </authorList>
    </citation>
    <scope>NUCLEOTIDE SEQUENCE [LARGE SCALE GENOMIC DNA]</scope>
    <source>
        <strain evidence="5">zg-B89</strain>
    </source>
</reference>
<evidence type="ECO:0000259" key="3">
    <source>
        <dbReference type="Pfam" id="PF09990"/>
    </source>
</evidence>
<organism evidence="4 5">
    <name type="scientific">Cellulomonas xiejunii</name>
    <dbReference type="NCBI Taxonomy" id="2968083"/>
    <lineage>
        <taxon>Bacteria</taxon>
        <taxon>Bacillati</taxon>
        <taxon>Actinomycetota</taxon>
        <taxon>Actinomycetes</taxon>
        <taxon>Micrococcales</taxon>
        <taxon>Cellulomonadaceae</taxon>
        <taxon>Cellulomonas</taxon>
    </lineage>
</organism>
<sequence>MTRTDDRSAALRAVRSLEDSPALDPVIDRVRPVVADLLARRPDAADLLHGRPLGHALHPVLTDVPIGLWSSAVVLDVTGGPSARPHSERLIGLGILAALPTALTGVADWAVSGRRTRRVGSAHAALNSVGLGLFTASWVLRRRGAHTWGVVASLAATGLVGAGGYLGGHMTSRLGAPPRGLSGPPTTRPTPDADEVEVGAAPDDGGPAAV</sequence>
<feature type="compositionally biased region" description="Low complexity" evidence="1">
    <location>
        <begin position="199"/>
        <end position="210"/>
    </location>
</feature>
<keyword evidence="5" id="KW-1185">Reference proteome</keyword>
<keyword evidence="2" id="KW-1133">Transmembrane helix</keyword>
<evidence type="ECO:0000313" key="4">
    <source>
        <dbReference type="EMBL" id="UUI70117.1"/>
    </source>
</evidence>
<protein>
    <submittedName>
        <fullName evidence="4">DUF2231 domain-containing protein</fullName>
    </submittedName>
</protein>
<accession>A0ABY5KLT5</accession>
<dbReference type="Proteomes" id="UP001316384">
    <property type="component" value="Chromosome"/>
</dbReference>
<feature type="transmembrane region" description="Helical" evidence="2">
    <location>
        <begin position="146"/>
        <end position="166"/>
    </location>
</feature>
<feature type="transmembrane region" description="Helical" evidence="2">
    <location>
        <begin position="123"/>
        <end position="140"/>
    </location>
</feature>